<dbReference type="EMBL" id="DF836517">
    <property type="protein sequence ID" value="GAN08860.1"/>
    <property type="molecule type" value="Genomic_DNA"/>
</dbReference>
<dbReference type="OrthoDB" id="2289635at2759"/>
<name>A0A0C9N4C4_9FUNG</name>
<keyword evidence="4" id="KW-1185">Reference proteome</keyword>
<evidence type="ECO:0000313" key="3">
    <source>
        <dbReference type="EMBL" id="GAN10917.1"/>
    </source>
</evidence>
<feature type="region of interest" description="Disordered" evidence="1">
    <location>
        <begin position="14"/>
        <end position="38"/>
    </location>
</feature>
<reference evidence="3" key="1">
    <citation type="submission" date="2014-09" db="EMBL/GenBank/DDBJ databases">
        <title>Draft genome sequence of an oleaginous Mucoromycotina fungus Mucor ambiguus NBRC6742.</title>
        <authorList>
            <person name="Takeda I."/>
            <person name="Yamane N."/>
            <person name="Morita T."/>
            <person name="Tamano K."/>
            <person name="Machida M."/>
            <person name="Baker S."/>
            <person name="Koike H."/>
        </authorList>
    </citation>
    <scope>NUCLEOTIDE SEQUENCE</scope>
    <source>
        <strain evidence="3">NBRC 6742</strain>
    </source>
</reference>
<feature type="compositionally biased region" description="Basic and acidic residues" evidence="1">
    <location>
        <begin position="21"/>
        <end position="33"/>
    </location>
</feature>
<protein>
    <submittedName>
        <fullName evidence="3">Uncharacterized protein</fullName>
    </submittedName>
</protein>
<feature type="compositionally biased region" description="Low complexity" evidence="1">
    <location>
        <begin position="421"/>
        <end position="434"/>
    </location>
</feature>
<proteinExistence type="predicted"/>
<evidence type="ECO:0000256" key="1">
    <source>
        <dbReference type="SAM" id="MobiDB-lite"/>
    </source>
</evidence>
<organism evidence="3">
    <name type="scientific">Mucor ambiguus</name>
    <dbReference type="NCBI Taxonomy" id="91626"/>
    <lineage>
        <taxon>Eukaryota</taxon>
        <taxon>Fungi</taxon>
        <taxon>Fungi incertae sedis</taxon>
        <taxon>Mucoromycota</taxon>
        <taxon>Mucoromycotina</taxon>
        <taxon>Mucoromycetes</taxon>
        <taxon>Mucorales</taxon>
        <taxon>Mucorineae</taxon>
        <taxon>Mucoraceae</taxon>
        <taxon>Mucor</taxon>
    </lineage>
</organism>
<dbReference type="AlphaFoldDB" id="A0A0C9N4C4"/>
<sequence length="443" mass="49676">MKLSSQRCVAPWDELLGDDDKEAHSGEDSEDQGKPPIRAVDMPLYQGHLWEHCSQKQKPQAQSLLKSSNLLSLPVTSSSWCQPVRTDTISKNISSFGSSGAPWLSSRKHAKTRSYIARRMNPINDFWARPEACYEALKRMVTAVGREPQIPTDDEPETSFWSEFQASPTSSPKSPTPSRVLSSVKEQNEEDKDYINDCGFNNMLVALPPTLTSPSQQYQLNDQDYVNVFVTDDILGTMQEISGPATVYENRVGTELAQEYQITSQEDTHTVDLKKDNEEDLVKFSDSPDPRVSSNVQEQVAEESKLMGGNQEEKVVVIMNDRVKGEKSGVYDMQEQGLNSILDKKQAQQDVGCSNQEPGVDMMYESPCIRMKQYNPQLTTFKKPMDIIVKLSDIIQASPQPKLKLADLIKQPSPPVKHQTSHLPPSAPSHLSRPRLTLADLMY</sequence>
<dbReference type="Proteomes" id="UP000053815">
    <property type="component" value="Unassembled WGS sequence"/>
</dbReference>
<gene>
    <name evidence="2" type="ORF">MAM1_0228c08377</name>
    <name evidence="3" type="ORF">MAM1_0429d10467</name>
</gene>
<feature type="region of interest" description="Disordered" evidence="1">
    <location>
        <begin position="412"/>
        <end position="434"/>
    </location>
</feature>
<evidence type="ECO:0000313" key="2">
    <source>
        <dbReference type="EMBL" id="GAN08860.1"/>
    </source>
</evidence>
<evidence type="ECO:0000313" key="4">
    <source>
        <dbReference type="Proteomes" id="UP000053815"/>
    </source>
</evidence>
<accession>A0A0C9N4C4</accession>
<dbReference type="EMBL" id="DF836718">
    <property type="protein sequence ID" value="GAN10917.1"/>
    <property type="molecule type" value="Genomic_DNA"/>
</dbReference>